<dbReference type="SUPFAM" id="SSF50249">
    <property type="entry name" value="Nucleic acid-binding proteins"/>
    <property type="match status" value="1"/>
</dbReference>
<evidence type="ECO:0000256" key="6">
    <source>
        <dbReference type="ARBA" id="ARBA00023125"/>
    </source>
</evidence>
<dbReference type="EMBL" id="JABXBU010002230">
    <property type="protein sequence ID" value="KAF8766631.1"/>
    <property type="molecule type" value="Genomic_DNA"/>
</dbReference>
<evidence type="ECO:0000256" key="4">
    <source>
        <dbReference type="ARBA" id="ARBA00022454"/>
    </source>
</evidence>
<keyword evidence="5" id="KW-0779">Telomere</keyword>
<keyword evidence="4" id="KW-0158">Chromosome</keyword>
<dbReference type="InterPro" id="IPR040260">
    <property type="entry name" value="RFA2-like"/>
</dbReference>
<sequence>MGIITGIQRFHQRTSYTVDDGTGVLDCILWQNEPAVQDKIMALKKDLTSGCSELSVDFKVCAQSLLKKAEAPTIINEELYTHGDVMHCFGNVKIFRGNPKLDIHHHYKESDVNAETLWILDVLMTKQNNT</sequence>
<reference evidence="9" key="2">
    <citation type="submission" date="2020-06" db="EMBL/GenBank/DDBJ databases">
        <authorList>
            <person name="Sheffer M."/>
        </authorList>
    </citation>
    <scope>NUCLEOTIDE SEQUENCE</scope>
</reference>
<evidence type="ECO:0000256" key="5">
    <source>
        <dbReference type="ARBA" id="ARBA00022895"/>
    </source>
</evidence>
<keyword evidence="6" id="KW-0238">DNA-binding</keyword>
<comment type="caution">
    <text evidence="9">The sequence shown here is derived from an EMBL/GenBank/DDBJ whole genome shotgun (WGS) entry which is preliminary data.</text>
</comment>
<evidence type="ECO:0000256" key="2">
    <source>
        <dbReference type="ARBA" id="ARBA00004574"/>
    </source>
</evidence>
<dbReference type="GO" id="GO:0003677">
    <property type="term" value="F:DNA binding"/>
    <property type="evidence" value="ECO:0007669"/>
    <property type="project" value="UniProtKB-KW"/>
</dbReference>
<proteinExistence type="predicted"/>
<evidence type="ECO:0000256" key="7">
    <source>
        <dbReference type="ARBA" id="ARBA00023242"/>
    </source>
</evidence>
<dbReference type="PANTHER" id="PTHR13989">
    <property type="entry name" value="REPLICATION PROTEIN A-RELATED"/>
    <property type="match status" value="1"/>
</dbReference>
<comment type="subcellular location">
    <subcellularLocation>
        <location evidence="2">Chromosome</location>
        <location evidence="2">Telomere</location>
    </subcellularLocation>
    <subcellularLocation>
        <location evidence="1">Nucleus</location>
    </subcellularLocation>
</comment>
<dbReference type="InterPro" id="IPR012340">
    <property type="entry name" value="NA-bd_OB-fold"/>
</dbReference>
<evidence type="ECO:0000256" key="3">
    <source>
        <dbReference type="ARBA" id="ARBA00017411"/>
    </source>
</evidence>
<reference evidence="9" key="1">
    <citation type="journal article" date="2020" name="bioRxiv">
        <title>Chromosome-level reference genome of the European wasp spider Argiope bruennichi: a resource for studies on range expansion and evolutionary adaptation.</title>
        <authorList>
            <person name="Sheffer M.M."/>
            <person name="Hoppe A."/>
            <person name="Krehenwinkel H."/>
            <person name="Uhl G."/>
            <person name="Kuss A.W."/>
            <person name="Jensen L."/>
            <person name="Jensen C."/>
            <person name="Gillespie R.G."/>
            <person name="Hoff K.J."/>
            <person name="Prost S."/>
        </authorList>
    </citation>
    <scope>NUCLEOTIDE SEQUENCE</scope>
</reference>
<dbReference type="GO" id="GO:0000781">
    <property type="term" value="C:chromosome, telomeric region"/>
    <property type="evidence" value="ECO:0007669"/>
    <property type="project" value="UniProtKB-SubCell"/>
</dbReference>
<gene>
    <name evidence="9" type="ORF">HNY73_019677</name>
</gene>
<protein>
    <recommendedName>
        <fullName evidence="3">CST complex subunit STN1</fullName>
    </recommendedName>
    <alternativeName>
        <fullName evidence="8">Suppressor of cdc thirteen homolog</fullName>
    </alternativeName>
</protein>
<dbReference type="PANTHER" id="PTHR13989:SF33">
    <property type="entry name" value="CST COMPLEX SUBUNIT STN1"/>
    <property type="match status" value="1"/>
</dbReference>
<dbReference type="Proteomes" id="UP000807504">
    <property type="component" value="Unassembled WGS sequence"/>
</dbReference>
<accession>A0A8T0E837</accession>
<evidence type="ECO:0000313" key="9">
    <source>
        <dbReference type="EMBL" id="KAF8766631.1"/>
    </source>
</evidence>
<dbReference type="AlphaFoldDB" id="A0A8T0E837"/>
<evidence type="ECO:0000256" key="1">
    <source>
        <dbReference type="ARBA" id="ARBA00004123"/>
    </source>
</evidence>
<dbReference type="Gene3D" id="2.40.50.140">
    <property type="entry name" value="Nucleic acid-binding proteins"/>
    <property type="match status" value="1"/>
</dbReference>
<evidence type="ECO:0000313" key="10">
    <source>
        <dbReference type="Proteomes" id="UP000807504"/>
    </source>
</evidence>
<name>A0A8T0E837_ARGBR</name>
<organism evidence="9 10">
    <name type="scientific">Argiope bruennichi</name>
    <name type="common">Wasp spider</name>
    <name type="synonym">Aranea bruennichi</name>
    <dbReference type="NCBI Taxonomy" id="94029"/>
    <lineage>
        <taxon>Eukaryota</taxon>
        <taxon>Metazoa</taxon>
        <taxon>Ecdysozoa</taxon>
        <taxon>Arthropoda</taxon>
        <taxon>Chelicerata</taxon>
        <taxon>Arachnida</taxon>
        <taxon>Araneae</taxon>
        <taxon>Araneomorphae</taxon>
        <taxon>Entelegynae</taxon>
        <taxon>Araneoidea</taxon>
        <taxon>Araneidae</taxon>
        <taxon>Argiope</taxon>
    </lineage>
</organism>
<dbReference type="GO" id="GO:0005634">
    <property type="term" value="C:nucleus"/>
    <property type="evidence" value="ECO:0007669"/>
    <property type="project" value="UniProtKB-SubCell"/>
</dbReference>
<keyword evidence="10" id="KW-1185">Reference proteome</keyword>
<evidence type="ECO:0000256" key="8">
    <source>
        <dbReference type="ARBA" id="ARBA00030039"/>
    </source>
</evidence>
<keyword evidence="7" id="KW-0539">Nucleus</keyword>